<keyword evidence="3" id="KW-0472">Membrane</keyword>
<dbReference type="PROSITE" id="PS50111">
    <property type="entry name" value="CHEMOTAXIS_TRANSDUC_2"/>
    <property type="match status" value="1"/>
</dbReference>
<gene>
    <name evidence="6" type="primary">pctC_2</name>
    <name evidence="6" type="ORF">GALL_14170</name>
</gene>
<dbReference type="GO" id="GO:0007165">
    <property type="term" value="P:signal transduction"/>
    <property type="evidence" value="ECO:0007669"/>
    <property type="project" value="UniProtKB-KW"/>
</dbReference>
<feature type="domain" description="Methyl-accepting transducer" evidence="4">
    <location>
        <begin position="263"/>
        <end position="499"/>
    </location>
</feature>
<dbReference type="EMBL" id="MLJW01000003">
    <property type="protein sequence ID" value="OIR18090.1"/>
    <property type="molecule type" value="Genomic_DNA"/>
</dbReference>
<name>A0A1J5TB40_9ZZZZ</name>
<dbReference type="AlphaFoldDB" id="A0A1J5TB40"/>
<keyword evidence="1" id="KW-0807">Transducer</keyword>
<dbReference type="GO" id="GO:0016020">
    <property type="term" value="C:membrane"/>
    <property type="evidence" value="ECO:0007669"/>
    <property type="project" value="InterPro"/>
</dbReference>
<sequence>MMRLFALLKSLTLQQQLRLMMGISLLGMLTVIVFVMINLNQLRQEFRTYQSMQTMDKSLIEVKATALAISRSDPILTETSAQLDLADAHMRELLKRVSDSSDLPALHDSLKKMSAQWSAYAQGFKGAIKIAATSPADALQIPDSLYGMYLSPMVQELDKLVSANKETELASEHRIDSVMSRVLWVVLLPMMALGIITVVTETLFGRNLRKRLEHIVGEIDHLHNGDLSRRLTAHNNDEISHLSGTINNFIARFEAILHEVHVSANQTHKTAHGVSQMAHSVTANAKEQSAKVFQVSGAIEGMGNTIKTIATNAAQASAAAKQTLALVQSGSETGRSTILALSQIDQTVGSSVKTMNELNIAIQRIGSVSSMIKEIAEQTNLLALNAAIEAARAGEQGRGFAVVASEVRKLAERTTNATADITRIVHLIESETDEATRAMALAKQEVAQGVLHGEGMGQLLRQIESSVLIVADMMRQIASSTEDQSAAGEDIWLNINSVATISANTATDIEQAGNEMQTLANSSRALFETIGQFKLARTAA</sequence>
<dbReference type="FunFam" id="1.10.287.950:FF:000001">
    <property type="entry name" value="Methyl-accepting chemotaxis sensory transducer"/>
    <property type="match status" value="1"/>
</dbReference>
<reference evidence="6" key="1">
    <citation type="submission" date="2016-10" db="EMBL/GenBank/DDBJ databases">
        <title>Sequence of Gallionella enrichment culture.</title>
        <authorList>
            <person name="Poehlein A."/>
            <person name="Muehling M."/>
            <person name="Daniel R."/>
        </authorList>
    </citation>
    <scope>NUCLEOTIDE SEQUENCE</scope>
</reference>
<dbReference type="Pfam" id="PF00672">
    <property type="entry name" value="HAMP"/>
    <property type="match status" value="1"/>
</dbReference>
<evidence type="ECO:0000256" key="1">
    <source>
        <dbReference type="ARBA" id="ARBA00023224"/>
    </source>
</evidence>
<dbReference type="SUPFAM" id="SSF58104">
    <property type="entry name" value="Methyl-accepting chemotaxis protein (MCP) signaling domain"/>
    <property type="match status" value="1"/>
</dbReference>
<evidence type="ECO:0000313" key="6">
    <source>
        <dbReference type="EMBL" id="OIR18090.1"/>
    </source>
</evidence>
<evidence type="ECO:0000256" key="3">
    <source>
        <dbReference type="SAM" id="Phobius"/>
    </source>
</evidence>
<dbReference type="CDD" id="cd11386">
    <property type="entry name" value="MCP_signal"/>
    <property type="match status" value="1"/>
</dbReference>
<dbReference type="PANTHER" id="PTHR32089:SF112">
    <property type="entry name" value="LYSOZYME-LIKE PROTEIN-RELATED"/>
    <property type="match status" value="1"/>
</dbReference>
<comment type="caution">
    <text evidence="6">The sequence shown here is derived from an EMBL/GenBank/DDBJ whole genome shotgun (WGS) entry which is preliminary data.</text>
</comment>
<evidence type="ECO:0000259" key="4">
    <source>
        <dbReference type="PROSITE" id="PS50111"/>
    </source>
</evidence>
<feature type="transmembrane region" description="Helical" evidence="3">
    <location>
        <begin position="182"/>
        <end position="204"/>
    </location>
</feature>
<dbReference type="InterPro" id="IPR003660">
    <property type="entry name" value="HAMP_dom"/>
</dbReference>
<dbReference type="Gene3D" id="1.10.287.950">
    <property type="entry name" value="Methyl-accepting chemotaxis protein"/>
    <property type="match status" value="1"/>
</dbReference>
<dbReference type="PROSITE" id="PS50885">
    <property type="entry name" value="HAMP"/>
    <property type="match status" value="1"/>
</dbReference>
<feature type="transmembrane region" description="Helical" evidence="3">
    <location>
        <begin position="20"/>
        <end position="39"/>
    </location>
</feature>
<dbReference type="SMART" id="SM00283">
    <property type="entry name" value="MA"/>
    <property type="match status" value="1"/>
</dbReference>
<dbReference type="PANTHER" id="PTHR32089">
    <property type="entry name" value="METHYL-ACCEPTING CHEMOTAXIS PROTEIN MCPB"/>
    <property type="match status" value="1"/>
</dbReference>
<organism evidence="6">
    <name type="scientific">mine drainage metagenome</name>
    <dbReference type="NCBI Taxonomy" id="410659"/>
    <lineage>
        <taxon>unclassified sequences</taxon>
        <taxon>metagenomes</taxon>
        <taxon>ecological metagenomes</taxon>
    </lineage>
</organism>
<evidence type="ECO:0000256" key="2">
    <source>
        <dbReference type="ARBA" id="ARBA00029447"/>
    </source>
</evidence>
<proteinExistence type="inferred from homology"/>
<protein>
    <submittedName>
        <fullName evidence="6">Methyl-accepting chemotaxis protein PctC</fullName>
    </submittedName>
</protein>
<accession>A0A1J5TB40</accession>
<dbReference type="SMART" id="SM00304">
    <property type="entry name" value="HAMP"/>
    <property type="match status" value="1"/>
</dbReference>
<keyword evidence="3" id="KW-0812">Transmembrane</keyword>
<keyword evidence="3" id="KW-1133">Transmembrane helix</keyword>
<evidence type="ECO:0000259" key="5">
    <source>
        <dbReference type="PROSITE" id="PS50885"/>
    </source>
</evidence>
<dbReference type="InterPro" id="IPR004089">
    <property type="entry name" value="MCPsignal_dom"/>
</dbReference>
<feature type="domain" description="HAMP" evidence="5">
    <location>
        <begin position="206"/>
        <end position="258"/>
    </location>
</feature>
<dbReference type="Pfam" id="PF00015">
    <property type="entry name" value="MCPsignal"/>
    <property type="match status" value="1"/>
</dbReference>
<comment type="similarity">
    <text evidence="2">Belongs to the methyl-accepting chemotaxis (MCP) protein family.</text>
</comment>